<organism evidence="1 2">
    <name type="scientific">Falsiroseomonas stagni DSM 19981</name>
    <dbReference type="NCBI Taxonomy" id="1123062"/>
    <lineage>
        <taxon>Bacteria</taxon>
        <taxon>Pseudomonadati</taxon>
        <taxon>Pseudomonadota</taxon>
        <taxon>Alphaproteobacteria</taxon>
        <taxon>Acetobacterales</taxon>
        <taxon>Roseomonadaceae</taxon>
        <taxon>Falsiroseomonas</taxon>
    </lineage>
</organism>
<dbReference type="GO" id="GO:0004592">
    <property type="term" value="F:pantoate-beta-alanine ligase activity"/>
    <property type="evidence" value="ECO:0007669"/>
    <property type="project" value="InterPro"/>
</dbReference>
<gene>
    <name evidence="1" type="ORF">SAMN02745775_1235</name>
</gene>
<dbReference type="InterPro" id="IPR042176">
    <property type="entry name" value="Pantoate_ligase_C"/>
</dbReference>
<sequence>MQVVRRAARDLDIPIRILPVPTVREAAGLALSSRSRFLAPDERARAPLLHAALTRAAATIAAARLGGVRLLDNVAVS</sequence>
<keyword evidence="2" id="KW-1185">Reference proteome</keyword>
<dbReference type="SUPFAM" id="SSF52374">
    <property type="entry name" value="Nucleotidylyl transferase"/>
    <property type="match status" value="1"/>
</dbReference>
<keyword evidence="1" id="KW-0436">Ligase</keyword>
<dbReference type="GO" id="GO:0015940">
    <property type="term" value="P:pantothenate biosynthetic process"/>
    <property type="evidence" value="ECO:0007669"/>
    <property type="project" value="InterPro"/>
</dbReference>
<dbReference type="EMBL" id="FOSQ01000023">
    <property type="protein sequence ID" value="SFL12872.1"/>
    <property type="molecule type" value="Genomic_DNA"/>
</dbReference>
<dbReference type="Pfam" id="PF02569">
    <property type="entry name" value="Pantoate_ligase"/>
    <property type="match status" value="1"/>
</dbReference>
<accession>A0A1I4F4G2</accession>
<proteinExistence type="predicted"/>
<reference evidence="1 2" key="1">
    <citation type="submission" date="2016-10" db="EMBL/GenBank/DDBJ databases">
        <authorList>
            <person name="de Groot N.N."/>
        </authorList>
    </citation>
    <scope>NUCLEOTIDE SEQUENCE [LARGE SCALE GENOMIC DNA]</scope>
    <source>
        <strain evidence="1 2">DSM 19981</strain>
    </source>
</reference>
<dbReference type="STRING" id="1123062.SAMN02745775_1235"/>
<dbReference type="InterPro" id="IPR003721">
    <property type="entry name" value="Pantoate_ligase"/>
</dbReference>
<name>A0A1I4F4G2_9PROT</name>
<dbReference type="Proteomes" id="UP000199473">
    <property type="component" value="Unassembled WGS sequence"/>
</dbReference>
<evidence type="ECO:0000313" key="1">
    <source>
        <dbReference type="EMBL" id="SFL12872.1"/>
    </source>
</evidence>
<dbReference type="Gene3D" id="3.30.1300.10">
    <property type="entry name" value="Pantoate-beta-alanine ligase, C-terminal domain"/>
    <property type="match status" value="1"/>
</dbReference>
<evidence type="ECO:0000313" key="2">
    <source>
        <dbReference type="Proteomes" id="UP000199473"/>
    </source>
</evidence>
<dbReference type="AlphaFoldDB" id="A0A1I4F4G2"/>
<protein>
    <submittedName>
        <fullName evidence="1">Pantoate-beta-alanine ligase</fullName>
    </submittedName>
</protein>